<dbReference type="EMBL" id="QFFJ01000002">
    <property type="protein sequence ID" value="RBL90401.1"/>
    <property type="molecule type" value="Genomic_DNA"/>
</dbReference>
<proteinExistence type="inferred from homology"/>
<evidence type="ECO:0000313" key="5">
    <source>
        <dbReference type="EMBL" id="RBL90401.1"/>
    </source>
</evidence>
<evidence type="ECO:0000256" key="3">
    <source>
        <dbReference type="ARBA" id="ARBA00038502"/>
    </source>
</evidence>
<organism evidence="5 6">
    <name type="scientific">Chitinophaga flava</name>
    <dbReference type="NCBI Taxonomy" id="2259036"/>
    <lineage>
        <taxon>Bacteria</taxon>
        <taxon>Pseudomonadati</taxon>
        <taxon>Bacteroidota</taxon>
        <taxon>Chitinophagia</taxon>
        <taxon>Chitinophagales</taxon>
        <taxon>Chitinophagaceae</taxon>
        <taxon>Chitinophaga</taxon>
    </lineage>
</organism>
<dbReference type="AlphaFoldDB" id="A0A365XWM4"/>
<dbReference type="PANTHER" id="PTHR43792">
    <property type="entry name" value="GNAT FAMILY, PUTATIVE (AFU_ORTHOLOGUE AFUA_3G00765)-RELATED-RELATED"/>
    <property type="match status" value="1"/>
</dbReference>
<protein>
    <submittedName>
        <fullName evidence="5">GNAT family N-acetyltransferase</fullName>
    </submittedName>
</protein>
<name>A0A365XWM4_9BACT</name>
<evidence type="ECO:0000256" key="1">
    <source>
        <dbReference type="ARBA" id="ARBA00022679"/>
    </source>
</evidence>
<dbReference type="Proteomes" id="UP000253410">
    <property type="component" value="Unassembled WGS sequence"/>
</dbReference>
<evidence type="ECO:0000256" key="2">
    <source>
        <dbReference type="ARBA" id="ARBA00023315"/>
    </source>
</evidence>
<gene>
    <name evidence="5" type="ORF">DF182_28475</name>
</gene>
<keyword evidence="1 5" id="KW-0808">Transferase</keyword>
<dbReference type="InterPro" id="IPR051531">
    <property type="entry name" value="N-acetyltransferase"/>
</dbReference>
<comment type="similarity">
    <text evidence="3">Belongs to the acetyltransferase family. RimJ subfamily.</text>
</comment>
<dbReference type="PROSITE" id="PS51186">
    <property type="entry name" value="GNAT"/>
    <property type="match status" value="1"/>
</dbReference>
<dbReference type="InterPro" id="IPR000182">
    <property type="entry name" value="GNAT_dom"/>
</dbReference>
<accession>A0A365XWM4</accession>
<dbReference type="Pfam" id="PF13302">
    <property type="entry name" value="Acetyltransf_3"/>
    <property type="match status" value="1"/>
</dbReference>
<reference evidence="5 6" key="1">
    <citation type="submission" date="2018-05" db="EMBL/GenBank/DDBJ databases">
        <title>Chitinophaga sp. K3CV102501T nov., isolated from isolated from a monsoon evergreen broad-leaved forest soil.</title>
        <authorList>
            <person name="Lv Y."/>
        </authorList>
    </citation>
    <scope>NUCLEOTIDE SEQUENCE [LARGE SCALE GENOMIC DNA]</scope>
    <source>
        <strain evidence="5 6">GDMCC 1.1325</strain>
    </source>
</reference>
<feature type="domain" description="N-acetyltransferase" evidence="4">
    <location>
        <begin position="4"/>
        <end position="168"/>
    </location>
</feature>
<keyword evidence="6" id="KW-1185">Reference proteome</keyword>
<dbReference type="InterPro" id="IPR016181">
    <property type="entry name" value="Acyl_CoA_acyltransferase"/>
</dbReference>
<evidence type="ECO:0000313" key="6">
    <source>
        <dbReference type="Proteomes" id="UP000253410"/>
    </source>
</evidence>
<evidence type="ECO:0000259" key="4">
    <source>
        <dbReference type="PROSITE" id="PS51186"/>
    </source>
</evidence>
<dbReference type="GO" id="GO:0016747">
    <property type="term" value="F:acyltransferase activity, transferring groups other than amino-acyl groups"/>
    <property type="evidence" value="ECO:0007669"/>
    <property type="project" value="InterPro"/>
</dbReference>
<dbReference type="Gene3D" id="3.40.630.30">
    <property type="match status" value="1"/>
</dbReference>
<dbReference type="SUPFAM" id="SSF55729">
    <property type="entry name" value="Acyl-CoA N-acyltransferases (Nat)"/>
    <property type="match status" value="1"/>
</dbReference>
<comment type="caution">
    <text evidence="5">The sequence shown here is derived from an EMBL/GenBank/DDBJ whole genome shotgun (WGS) entry which is preliminary data.</text>
</comment>
<sequence length="169" mass="19862">MNEIKLRKLTATDNTELARMANNKLIWNNLRDRFPHPYSLEDADFFINLVKDEEPCYNFAIEYNGKLAGVITLMPQEDVYRRNAEIGYWIGQEFWGKQIMTQAIALITDYGFKSLQLKRIFTGIFEYNPASMRALEKNGYEKEGIAQQSIYKNGQYWNEHKYAKLNPDL</sequence>
<dbReference type="RefSeq" id="WP_113619150.1">
    <property type="nucleotide sequence ID" value="NZ_QFFJ01000002.1"/>
</dbReference>
<keyword evidence="2" id="KW-0012">Acyltransferase</keyword>
<dbReference type="OrthoDB" id="9811523at2"/>
<dbReference type="PANTHER" id="PTHR43792:SF8">
    <property type="entry name" value="[RIBOSOMAL PROTEIN US5]-ALANINE N-ACETYLTRANSFERASE"/>
    <property type="match status" value="1"/>
</dbReference>